<dbReference type="SUPFAM" id="SSF53955">
    <property type="entry name" value="Lysozyme-like"/>
    <property type="match status" value="1"/>
</dbReference>
<dbReference type="CDD" id="cd06577">
    <property type="entry name" value="PASTA_pknB"/>
    <property type="match status" value="1"/>
</dbReference>
<evidence type="ECO:0000256" key="6">
    <source>
        <dbReference type="ARBA" id="ARBA00023268"/>
    </source>
</evidence>
<dbReference type="PROSITE" id="PS51178">
    <property type="entry name" value="PASTA"/>
    <property type="match status" value="2"/>
</dbReference>
<dbReference type="Gene3D" id="1.10.3810.10">
    <property type="entry name" value="Biosynthetic peptidoglycan transglycosylase-like"/>
    <property type="match status" value="1"/>
</dbReference>
<keyword evidence="2" id="KW-0645">Protease</keyword>
<protein>
    <submittedName>
        <fullName evidence="10">Penicillin-binding protein</fullName>
    </submittedName>
</protein>
<dbReference type="InterPro" id="IPR036950">
    <property type="entry name" value="PBP_transglycosylase"/>
</dbReference>
<dbReference type="Pfam" id="PF03793">
    <property type="entry name" value="PASTA"/>
    <property type="match status" value="2"/>
</dbReference>
<dbReference type="InterPro" id="IPR001264">
    <property type="entry name" value="Glyco_trans_51"/>
</dbReference>
<proteinExistence type="predicted"/>
<keyword evidence="4" id="KW-0808">Transferase</keyword>
<keyword evidence="1" id="KW-0121">Carboxypeptidase</keyword>
<keyword evidence="11" id="KW-1185">Reference proteome</keyword>
<sequence>MPQTKRTLSGVLGGLLGLVGLSAVAGVLVTAAVTPAIAVAGVTGSQALTIFDNLPNSLTPGAPMEPTEFYGTGADGQPFQMAKFFDQNRVPVTFEQVSPLLYDAILSSEDKNFYEHGGVNLGATVKAVVENLRGTSSRGASTITQQFVKNVLIQECEKDASRHEAGSDEEYDERLRACFTDATNATGADGIERKLQEMRYAVQIEKDYSKNDILLGYLNIANFGGQVYGIEAAANYYYGVSAKDLTLGQAAVLAGVVQNPNTFRIDQTTGSNSAEDGFAATTTRRNYVLGRMLTDGKITQAQHDEAVAAPIEPNIQPTEQGCTAANGNAYFCQYVKSEILSNEAFGADARERSELLRRGGLKVYTSLDMRVQGPADEAIRARVPEAMDGIRLGSAGVSIEAGTGRILSIVQNTRFSESAADEGIPGVSAQVFAADRKHGGGAGFGPGSTYKLFTLLEWLEKGNSVNDVLDGRERNFGKFPQCGGTYTQRDVIGNFGQGRGSVNTVRRFTSSSLNTGYLAMAQKLDLCDINKMAKRLGVHWGDGGDVTTYGLAGEVLKDSEKDGVRTDANDPFPTVLGSKSIPPIQMAGAYATVANKGIFCEPRVIDKIVAQDGKELEVPKTSCTQVISPEVAATAAYALRGVMEGGTGAGANPNDGVQVIGKTGTAEKEHTMLVESSTKVTTAVWVGNISGDQDLKRYSWKGTRLNDIRYPLARDLQRAANAAYGGDRFPEPDRGLTRTVPKELPNVVGKSVEEATQIIDAAGFTVQVGDPIDSEVGAGLVAEQTPGPGRVASGTTVTLRPSTGNSPAAQATVPNVTGAKFNQAKPALEGAGFGVSGEGCKNGSTVTGQDPAADTAAPAGTVVTLTCAGDG</sequence>
<dbReference type="PANTHER" id="PTHR32282">
    <property type="entry name" value="BINDING PROTEIN TRANSPEPTIDASE, PUTATIVE-RELATED"/>
    <property type="match status" value="1"/>
</dbReference>
<dbReference type="PANTHER" id="PTHR32282:SF33">
    <property type="entry name" value="PEPTIDOGLYCAN GLYCOSYLTRANSFERASE"/>
    <property type="match status" value="1"/>
</dbReference>
<dbReference type="Proteomes" id="UP000611521">
    <property type="component" value="Unassembled WGS sequence"/>
</dbReference>
<dbReference type="EMBL" id="JACSPX010000001">
    <property type="protein sequence ID" value="MBD8012410.1"/>
    <property type="molecule type" value="Genomic_DNA"/>
</dbReference>
<organism evidence="10 11">
    <name type="scientific">Microbacterium commune</name>
    <dbReference type="NCBI Taxonomy" id="2762219"/>
    <lineage>
        <taxon>Bacteria</taxon>
        <taxon>Bacillati</taxon>
        <taxon>Actinomycetota</taxon>
        <taxon>Actinomycetes</taxon>
        <taxon>Micrococcales</taxon>
        <taxon>Microbacteriaceae</taxon>
        <taxon>Microbacterium</taxon>
    </lineage>
</organism>
<keyword evidence="3" id="KW-0328">Glycosyltransferase</keyword>
<evidence type="ECO:0000256" key="5">
    <source>
        <dbReference type="ARBA" id="ARBA00022801"/>
    </source>
</evidence>
<dbReference type="InterPro" id="IPR005543">
    <property type="entry name" value="PASTA_dom"/>
</dbReference>
<feature type="domain" description="PASTA" evidence="9">
    <location>
        <begin position="739"/>
        <end position="803"/>
    </location>
</feature>
<evidence type="ECO:0000256" key="7">
    <source>
        <dbReference type="ARBA" id="ARBA00034000"/>
    </source>
</evidence>
<gene>
    <name evidence="10" type="ORF">H9633_08865</name>
</gene>
<dbReference type="RefSeq" id="WP_191712819.1">
    <property type="nucleotide sequence ID" value="NZ_JACSPX010000001.1"/>
</dbReference>
<dbReference type="SUPFAM" id="SSF56601">
    <property type="entry name" value="beta-lactamase/transpeptidase-like"/>
    <property type="match status" value="1"/>
</dbReference>
<evidence type="ECO:0000256" key="1">
    <source>
        <dbReference type="ARBA" id="ARBA00022645"/>
    </source>
</evidence>
<evidence type="ECO:0000256" key="8">
    <source>
        <dbReference type="ARBA" id="ARBA00049902"/>
    </source>
</evidence>
<evidence type="ECO:0000259" key="9">
    <source>
        <dbReference type="PROSITE" id="PS51178"/>
    </source>
</evidence>
<dbReference type="InterPro" id="IPR023346">
    <property type="entry name" value="Lysozyme-like_dom_sf"/>
</dbReference>
<dbReference type="SUPFAM" id="SSF54184">
    <property type="entry name" value="Penicillin-binding protein 2x (pbp-2x), c-terminal domain"/>
    <property type="match status" value="1"/>
</dbReference>
<reference evidence="10 11" key="1">
    <citation type="submission" date="2020-08" db="EMBL/GenBank/DDBJ databases">
        <title>A Genomic Blueprint of the Chicken Gut Microbiome.</title>
        <authorList>
            <person name="Gilroy R."/>
            <person name="Ravi A."/>
            <person name="Getino M."/>
            <person name="Pursley I."/>
            <person name="Horton D.L."/>
            <person name="Alikhan N.-F."/>
            <person name="Baker D."/>
            <person name="Gharbi K."/>
            <person name="Hall N."/>
            <person name="Watson M."/>
            <person name="Adriaenssens E.M."/>
            <person name="Foster-Nyarko E."/>
            <person name="Jarju S."/>
            <person name="Secka A."/>
            <person name="Antonio M."/>
            <person name="Oren A."/>
            <person name="Chaudhuri R."/>
            <person name="La Ragione R.M."/>
            <person name="Hildebrand F."/>
            <person name="Pallen M.J."/>
        </authorList>
    </citation>
    <scope>NUCLEOTIDE SEQUENCE [LARGE SCALE GENOMIC DNA]</scope>
    <source>
        <strain evidence="10 11">Re1</strain>
    </source>
</reference>
<evidence type="ECO:0000313" key="11">
    <source>
        <dbReference type="Proteomes" id="UP000611521"/>
    </source>
</evidence>
<keyword evidence="6" id="KW-0511">Multifunctional enzyme</keyword>
<evidence type="ECO:0000256" key="3">
    <source>
        <dbReference type="ARBA" id="ARBA00022676"/>
    </source>
</evidence>
<evidence type="ECO:0000256" key="4">
    <source>
        <dbReference type="ARBA" id="ARBA00022679"/>
    </source>
</evidence>
<dbReference type="Gene3D" id="3.40.710.10">
    <property type="entry name" value="DD-peptidase/beta-lactamase superfamily"/>
    <property type="match status" value="1"/>
</dbReference>
<dbReference type="Pfam" id="PF00905">
    <property type="entry name" value="Transpeptidase"/>
    <property type="match status" value="1"/>
</dbReference>
<comment type="catalytic activity">
    <reaction evidence="7">
        <text>Preferential cleavage: (Ac)2-L-Lys-D-Ala-|-D-Ala. Also transpeptidation of peptidyl-alanyl moieties that are N-acyl substituents of D-alanine.</text>
        <dbReference type="EC" id="3.4.16.4"/>
    </reaction>
</comment>
<feature type="domain" description="PASTA" evidence="9">
    <location>
        <begin position="807"/>
        <end position="869"/>
    </location>
</feature>
<dbReference type="SMART" id="SM00740">
    <property type="entry name" value="PASTA"/>
    <property type="match status" value="2"/>
</dbReference>
<evidence type="ECO:0000313" key="10">
    <source>
        <dbReference type="EMBL" id="MBD8012410.1"/>
    </source>
</evidence>
<comment type="catalytic activity">
    <reaction evidence="8">
        <text>[GlcNAc-(1-&gt;4)-Mur2Ac(oyl-L-Ala-gamma-D-Glu-L-Lys-D-Ala-D-Ala)](n)-di-trans,octa-cis-undecaprenyl diphosphate + beta-D-GlcNAc-(1-&gt;4)-Mur2Ac(oyl-L-Ala-gamma-D-Glu-L-Lys-D-Ala-D-Ala)-di-trans,octa-cis-undecaprenyl diphosphate = [GlcNAc-(1-&gt;4)-Mur2Ac(oyl-L-Ala-gamma-D-Glu-L-Lys-D-Ala-D-Ala)](n+1)-di-trans,octa-cis-undecaprenyl diphosphate + di-trans,octa-cis-undecaprenyl diphosphate + H(+)</text>
        <dbReference type="Rhea" id="RHEA:23708"/>
        <dbReference type="Rhea" id="RHEA-COMP:9602"/>
        <dbReference type="Rhea" id="RHEA-COMP:9603"/>
        <dbReference type="ChEBI" id="CHEBI:15378"/>
        <dbReference type="ChEBI" id="CHEBI:58405"/>
        <dbReference type="ChEBI" id="CHEBI:60033"/>
        <dbReference type="ChEBI" id="CHEBI:78435"/>
        <dbReference type="EC" id="2.4.99.28"/>
    </reaction>
</comment>
<comment type="caution">
    <text evidence="10">The sequence shown here is derived from an EMBL/GenBank/DDBJ whole genome shotgun (WGS) entry which is preliminary data.</text>
</comment>
<evidence type="ECO:0000256" key="2">
    <source>
        <dbReference type="ARBA" id="ARBA00022670"/>
    </source>
</evidence>
<keyword evidence="5" id="KW-0378">Hydrolase</keyword>
<dbReference type="InterPro" id="IPR012338">
    <property type="entry name" value="Beta-lactam/transpept-like"/>
</dbReference>
<name>A0ABR8W5X4_9MICO</name>
<dbReference type="InterPro" id="IPR050396">
    <property type="entry name" value="Glycosyltr_51/Transpeptidase"/>
</dbReference>
<dbReference type="InterPro" id="IPR001460">
    <property type="entry name" value="PCN-bd_Tpept"/>
</dbReference>
<dbReference type="Pfam" id="PF00912">
    <property type="entry name" value="Transgly"/>
    <property type="match status" value="1"/>
</dbReference>
<accession>A0ABR8W5X4</accession>
<dbReference type="Gene3D" id="3.30.10.20">
    <property type="match status" value="2"/>
</dbReference>